<feature type="compositionally biased region" description="Pro residues" evidence="1">
    <location>
        <begin position="572"/>
        <end position="582"/>
    </location>
</feature>
<evidence type="ECO:0008006" key="4">
    <source>
        <dbReference type="Google" id="ProtNLM"/>
    </source>
</evidence>
<dbReference type="Proteomes" id="UP000007796">
    <property type="component" value="Unassembled WGS sequence"/>
</dbReference>
<name>F0XA39_GROCL</name>
<dbReference type="AlphaFoldDB" id="F0XA39"/>
<reference evidence="2 3" key="1">
    <citation type="journal article" date="2011" name="Proc. Natl. Acad. Sci. U.S.A.">
        <title>Genome and transcriptome analyses of the mountain pine beetle-fungal symbiont Grosmannia clavigera, a lodgepole pine pathogen.</title>
        <authorList>
            <person name="DiGuistini S."/>
            <person name="Wang Y."/>
            <person name="Liao N.Y."/>
            <person name="Taylor G."/>
            <person name="Tanguay P."/>
            <person name="Feau N."/>
            <person name="Henrissat B."/>
            <person name="Chan S.K."/>
            <person name="Hesse-Orce U."/>
            <person name="Alamouti S.M."/>
            <person name="Tsui C.K.M."/>
            <person name="Docking R.T."/>
            <person name="Levasseur A."/>
            <person name="Haridas S."/>
            <person name="Robertson G."/>
            <person name="Birol I."/>
            <person name="Holt R.A."/>
            <person name="Marra M.A."/>
            <person name="Hamelin R.C."/>
            <person name="Hirst M."/>
            <person name="Jones S.J.M."/>
            <person name="Bohlmann J."/>
            <person name="Breuil C."/>
        </authorList>
    </citation>
    <scope>NUCLEOTIDE SEQUENCE [LARGE SCALE GENOMIC DNA]</scope>
    <source>
        <strain evidence="3">kw1407 / UAMH 11150</strain>
    </source>
</reference>
<keyword evidence="3" id="KW-1185">Reference proteome</keyword>
<dbReference type="STRING" id="655863.F0XA39"/>
<sequence length="1041" mass="111453">MLYSMRDAKMSSLKNNACLIAFEGAPEAVTTQLRLLPASPNILVLPAIQAYLEEANLATTKSGSASSFTGSSFDARSFIRNVHEAAAARNRAAADFLRLNSFTKKCHDQRLVFLEGGTTASHALCVEAIRKHDNAAGGDLQLAALLFEELVAGGLAGLDASNVALQPTQPSRGVSKNSDNDTDSDTDPSTRAMRAAEALDKETESLQPANHSLLDLTRQRRHSLNLPIHGDRLANFGRRVSQASVQSNASSVWMTRSGVGSVDATESFLSSPFASPSSAIFPLSMQPDAIAAAMATTSPALGQSRGRTRWRARSLERQPLYSDSRPPPEGSRESLGDRSISFLLSRDSSLRPVSGTTMDSILLMQNTRPRPSSIVPAVPLLLAGTFEQLGGPSRNRQSPLPKLRLQTGSAVAAKPMCVDRGTDATRPFEPEAGSDPVLPLVEDLVIHFHDGLSHPVLDLAIARSRSMADDSVCIRDDVFRTNPATPGTTRLQPQGTPSAQHAPRPYTPKTPPGGALADSSLPAVAITAPRSSLDGYDPFAATGYKYAMDNRSSRYSQPSPSTVRATDRTQQPPTPAQTPPPTIVKQTKQHCFVALLTTEHPTAMKMQNALRAALGDHLKRPADGQNKHERASEDDLSAYLSSIDCDLWTPLLGKDGGCIDLILALGVQNGVRPALTATVMGRLLSLGATSSTAWSSRSGRLDIRYLVVLARQAQTTLKSSSNKDSAKSLAALIVPQLELYLRTHPSIRFLMLDYPVELLGVVFELQQLLGQSLLQVAALLAPRAKSAQTTATLSDETDPYARADLLLSANATELDISAFVASVHRRLVGTSILTVSDRLKTSLLTLRRCSSLSGPASPCSFVSTASSTLIDAPAAVPAPAMAVSVLSGRNSRLVAKTVQVSGSAAAIARERRRTQMERMQHVMSMVSLRASNAALSRSSGEENRIDEDDDEDEEDLDNDMYMRMLMPLFLREERAQLADLGGAGFQSRQTGATATKEAAGESSAPDANGNVVRSRAASEAQRHMAGDAIISQKALRWLGLE</sequence>
<accession>F0XA39</accession>
<feature type="region of interest" description="Disordered" evidence="1">
    <location>
        <begin position="479"/>
        <end position="518"/>
    </location>
</feature>
<proteinExistence type="predicted"/>
<feature type="region of interest" description="Disordered" evidence="1">
    <location>
        <begin position="931"/>
        <end position="957"/>
    </location>
</feature>
<dbReference type="EMBL" id="GL629735">
    <property type="protein sequence ID" value="EFX05508.1"/>
    <property type="molecule type" value="Genomic_DNA"/>
</dbReference>
<evidence type="ECO:0000313" key="2">
    <source>
        <dbReference type="EMBL" id="EFX05508.1"/>
    </source>
</evidence>
<feature type="region of interest" description="Disordered" evidence="1">
    <location>
        <begin position="550"/>
        <end position="582"/>
    </location>
</feature>
<protein>
    <recommendedName>
        <fullName evidence="4">Gastric mucin-like protein</fullName>
    </recommendedName>
</protein>
<feature type="region of interest" description="Disordered" evidence="1">
    <location>
        <begin position="166"/>
        <end position="190"/>
    </location>
</feature>
<evidence type="ECO:0000313" key="3">
    <source>
        <dbReference type="Proteomes" id="UP000007796"/>
    </source>
</evidence>
<dbReference type="eggNOG" id="ENOG502RVJZ">
    <property type="taxonomic scope" value="Eukaryota"/>
</dbReference>
<feature type="compositionally biased region" description="Acidic residues" evidence="1">
    <location>
        <begin position="944"/>
        <end position="957"/>
    </location>
</feature>
<feature type="region of interest" description="Disordered" evidence="1">
    <location>
        <begin position="297"/>
        <end position="337"/>
    </location>
</feature>
<organism evidence="3">
    <name type="scientific">Grosmannia clavigera (strain kw1407 / UAMH 11150)</name>
    <name type="common">Blue stain fungus</name>
    <name type="synonym">Graphiocladiella clavigera</name>
    <dbReference type="NCBI Taxonomy" id="655863"/>
    <lineage>
        <taxon>Eukaryota</taxon>
        <taxon>Fungi</taxon>
        <taxon>Dikarya</taxon>
        <taxon>Ascomycota</taxon>
        <taxon>Pezizomycotina</taxon>
        <taxon>Sordariomycetes</taxon>
        <taxon>Sordariomycetidae</taxon>
        <taxon>Ophiostomatales</taxon>
        <taxon>Ophiostomataceae</taxon>
        <taxon>Leptographium</taxon>
    </lineage>
</organism>
<dbReference type="InParanoid" id="F0XA39"/>
<evidence type="ECO:0000256" key="1">
    <source>
        <dbReference type="SAM" id="MobiDB-lite"/>
    </source>
</evidence>
<feature type="compositionally biased region" description="Low complexity" evidence="1">
    <location>
        <begin position="991"/>
        <end position="1004"/>
    </location>
</feature>
<feature type="region of interest" description="Disordered" evidence="1">
    <location>
        <begin position="985"/>
        <end position="1023"/>
    </location>
</feature>
<feature type="compositionally biased region" description="Polar residues" evidence="1">
    <location>
        <begin position="482"/>
        <end position="499"/>
    </location>
</feature>
<dbReference type="HOGENOM" id="CLU_292571_0_0_1"/>
<dbReference type="RefSeq" id="XP_014174990.1">
    <property type="nucleotide sequence ID" value="XM_014319515.1"/>
</dbReference>
<dbReference type="OrthoDB" id="5401106at2759"/>
<gene>
    <name evidence="2" type="ORF">CMQ_3577</name>
</gene>
<feature type="compositionally biased region" description="Polar residues" evidence="1">
    <location>
        <begin position="553"/>
        <end position="564"/>
    </location>
</feature>
<dbReference type="GeneID" id="25976692"/>
<feature type="compositionally biased region" description="Polar residues" evidence="1">
    <location>
        <begin position="166"/>
        <end position="176"/>
    </location>
</feature>